<evidence type="ECO:0000256" key="3">
    <source>
        <dbReference type="ARBA" id="ARBA00022729"/>
    </source>
</evidence>
<dbReference type="GO" id="GO:0042597">
    <property type="term" value="C:periplasmic space"/>
    <property type="evidence" value="ECO:0007669"/>
    <property type="project" value="UniProtKB-SubCell"/>
</dbReference>
<reference evidence="6" key="1">
    <citation type="submission" date="2016-10" db="EMBL/GenBank/DDBJ databases">
        <authorList>
            <person name="Varghese N."/>
            <person name="Submissions S."/>
        </authorList>
    </citation>
    <scope>NUCLEOTIDE SEQUENCE [LARGE SCALE GENOMIC DNA]</scope>
    <source>
        <strain evidence="6">EPL6</strain>
    </source>
</reference>
<dbReference type="Gene3D" id="3.40.190.10">
    <property type="entry name" value="Periplasmic binding protein-like II"/>
    <property type="match status" value="2"/>
</dbReference>
<keyword evidence="3 4" id="KW-0732">Signal</keyword>
<evidence type="ECO:0000256" key="1">
    <source>
        <dbReference type="ARBA" id="ARBA00004418"/>
    </source>
</evidence>
<feature type="chain" id="PRO_5011718903" evidence="4">
    <location>
        <begin position="31"/>
        <end position="350"/>
    </location>
</feature>
<name>A0A1G9PPA3_9BURK</name>
<dbReference type="Proteomes" id="UP000198552">
    <property type="component" value="Unassembled WGS sequence"/>
</dbReference>
<dbReference type="PANTHER" id="PTHR30024">
    <property type="entry name" value="ALIPHATIC SULFONATES-BINDING PROTEIN-RELATED"/>
    <property type="match status" value="1"/>
</dbReference>
<protein>
    <submittedName>
        <fullName evidence="5">NitT/TauT family transport system substrate-binding protein</fullName>
    </submittedName>
</protein>
<dbReference type="SUPFAM" id="SSF53850">
    <property type="entry name" value="Periplasmic binding protein-like II"/>
    <property type="match status" value="1"/>
</dbReference>
<dbReference type="Pfam" id="PF13379">
    <property type="entry name" value="NMT1_2"/>
    <property type="match status" value="1"/>
</dbReference>
<evidence type="ECO:0000256" key="2">
    <source>
        <dbReference type="ARBA" id="ARBA00010742"/>
    </source>
</evidence>
<dbReference type="OrthoDB" id="9806288at2"/>
<dbReference type="PANTHER" id="PTHR30024:SF47">
    <property type="entry name" value="TAURINE-BINDING PERIPLASMIC PROTEIN"/>
    <property type="match status" value="1"/>
</dbReference>
<sequence>MSVSSASRRQWLYRWAGLAALSGLPASATAQLSEPDELLRIAVGARGTLYHLPLLAAQELGFFADEGLKVQIDDHPSGAAAVQALATGRADVCCGGYEHVMRGQLHGQDWRSLVLLARAPQIALLTSAKLQRNEDLARLRPLRVGVTAPGSSTHYLASLWLQQAGLDEHPVQFVAVGSGAAAVEALRHGRVHALCHADPVLTLLEQRTSVRVLADTRSLKGSAQMYGGTMPGGCLFAPQYFVQRRPRQTQALANAMVRALRWLQTASVTDLARLVPKPYLLGDRGAYLAAFEKVRETLSPDGTMPADGPATALRAVQRMQPMALAQTRVLLEKTYSDTWARKAREKIERV</sequence>
<dbReference type="AlphaFoldDB" id="A0A1G9PPA3"/>
<evidence type="ECO:0000256" key="4">
    <source>
        <dbReference type="SAM" id="SignalP"/>
    </source>
</evidence>
<dbReference type="InterPro" id="IPR006311">
    <property type="entry name" value="TAT_signal"/>
</dbReference>
<evidence type="ECO:0000313" key="6">
    <source>
        <dbReference type="Proteomes" id="UP000198552"/>
    </source>
</evidence>
<feature type="signal peptide" evidence="4">
    <location>
        <begin position="1"/>
        <end position="30"/>
    </location>
</feature>
<evidence type="ECO:0000313" key="5">
    <source>
        <dbReference type="EMBL" id="SDM00443.1"/>
    </source>
</evidence>
<dbReference type="STRING" id="1527607.SAMN05428957_101536"/>
<dbReference type="GO" id="GO:0042918">
    <property type="term" value="P:alkanesulfonate transmembrane transport"/>
    <property type="evidence" value="ECO:0007669"/>
    <property type="project" value="TreeGrafter"/>
</dbReference>
<accession>A0A1G9PPA3</accession>
<proteinExistence type="inferred from homology"/>
<comment type="subcellular location">
    <subcellularLocation>
        <location evidence="1">Periplasm</location>
    </subcellularLocation>
</comment>
<keyword evidence="6" id="KW-1185">Reference proteome</keyword>
<dbReference type="EMBL" id="FNHP01000001">
    <property type="protein sequence ID" value="SDM00443.1"/>
    <property type="molecule type" value="Genomic_DNA"/>
</dbReference>
<dbReference type="PROSITE" id="PS51318">
    <property type="entry name" value="TAT"/>
    <property type="match status" value="1"/>
</dbReference>
<organism evidence="5 6">
    <name type="scientific">Oryzisolibacter propanilivorax</name>
    <dbReference type="NCBI Taxonomy" id="1527607"/>
    <lineage>
        <taxon>Bacteria</taxon>
        <taxon>Pseudomonadati</taxon>
        <taxon>Pseudomonadota</taxon>
        <taxon>Betaproteobacteria</taxon>
        <taxon>Burkholderiales</taxon>
        <taxon>Comamonadaceae</taxon>
        <taxon>Oryzisolibacter</taxon>
    </lineage>
</organism>
<comment type="similarity">
    <text evidence="2">Belongs to the bacterial solute-binding protein SsuA/TauA family.</text>
</comment>
<gene>
    <name evidence="5" type="ORF">SAMN05428957_101536</name>
</gene>
<dbReference type="RefSeq" id="WP_091566347.1">
    <property type="nucleotide sequence ID" value="NZ_FNHP01000001.1"/>
</dbReference>